<proteinExistence type="predicted"/>
<accession>A0A7T3RES7</accession>
<feature type="compositionally biased region" description="Basic and acidic residues" evidence="1">
    <location>
        <begin position="167"/>
        <end position="180"/>
    </location>
</feature>
<keyword evidence="3" id="KW-1185">Reference proteome</keyword>
<dbReference type="RefSeq" id="WP_198443302.1">
    <property type="nucleotide sequence ID" value="NZ_CBCSHE010000002.1"/>
</dbReference>
<evidence type="ECO:0000256" key="1">
    <source>
        <dbReference type="SAM" id="MobiDB-lite"/>
    </source>
</evidence>
<dbReference type="Proteomes" id="UP000595224">
    <property type="component" value="Chromosome"/>
</dbReference>
<name>A0A7T3RES7_9SPIR</name>
<dbReference type="AlphaFoldDB" id="A0A7T3RES7"/>
<reference evidence="2 3" key="1">
    <citation type="submission" date="2020-11" db="EMBL/GenBank/DDBJ databases">
        <title>Treponema Peruensis nv. sp., first commensal Treponema isolated from human feces.</title>
        <authorList>
            <person name="Belkhou C."/>
            <person name="Raes J."/>
        </authorList>
    </citation>
    <scope>NUCLEOTIDE SEQUENCE [LARGE SCALE GENOMIC DNA]</scope>
    <source>
        <strain evidence="2 3">RCC2812</strain>
    </source>
</reference>
<feature type="compositionally biased region" description="Basic residues" evidence="1">
    <location>
        <begin position="208"/>
        <end position="226"/>
    </location>
</feature>
<sequence length="226" mass="24405">MTVELSELENLHNYVLGEIERLSKIPEADSSVLFDLRIADSNISLILLGASDETKTVDLGTRDAAVKNMLLKFRKKNDGQNFSLTVERTAAAAKNIFSELCELSAALELCKEKKFADNVLARIKAAQNYIQELVNFAEAPKKTLVEWKEKDIPLSAKSAAAALGAVKSERKAAASRENGKKGGRPRKSGGGSAKKSVPSAKTSAKSSAQKKKSQSLGRVKKRPSTS</sequence>
<feature type="region of interest" description="Disordered" evidence="1">
    <location>
        <begin position="167"/>
        <end position="226"/>
    </location>
</feature>
<dbReference type="EMBL" id="CP064936">
    <property type="protein sequence ID" value="QQA01755.1"/>
    <property type="molecule type" value="Genomic_DNA"/>
</dbReference>
<gene>
    <name evidence="2" type="ORF">IWA51_03850</name>
</gene>
<evidence type="ECO:0000313" key="2">
    <source>
        <dbReference type="EMBL" id="QQA01755.1"/>
    </source>
</evidence>
<protein>
    <submittedName>
        <fullName evidence="2">Uncharacterized protein</fullName>
    </submittedName>
</protein>
<dbReference type="KEGG" id="tper:IWA51_03850"/>
<feature type="compositionally biased region" description="Low complexity" evidence="1">
    <location>
        <begin position="193"/>
        <end position="207"/>
    </location>
</feature>
<evidence type="ECO:0000313" key="3">
    <source>
        <dbReference type="Proteomes" id="UP000595224"/>
    </source>
</evidence>
<organism evidence="2 3">
    <name type="scientific">Treponema peruense</name>
    <dbReference type="NCBI Taxonomy" id="2787628"/>
    <lineage>
        <taxon>Bacteria</taxon>
        <taxon>Pseudomonadati</taxon>
        <taxon>Spirochaetota</taxon>
        <taxon>Spirochaetia</taxon>
        <taxon>Spirochaetales</taxon>
        <taxon>Treponemataceae</taxon>
        <taxon>Treponema</taxon>
    </lineage>
</organism>